<protein>
    <submittedName>
        <fullName evidence="2">Uncharacterized protein</fullName>
    </submittedName>
</protein>
<proteinExistence type="predicted"/>
<organism evidence="2 3">
    <name type="scientific">Austropuccinia psidii MF-1</name>
    <dbReference type="NCBI Taxonomy" id="1389203"/>
    <lineage>
        <taxon>Eukaryota</taxon>
        <taxon>Fungi</taxon>
        <taxon>Dikarya</taxon>
        <taxon>Basidiomycota</taxon>
        <taxon>Pucciniomycotina</taxon>
        <taxon>Pucciniomycetes</taxon>
        <taxon>Pucciniales</taxon>
        <taxon>Sphaerophragmiaceae</taxon>
        <taxon>Austropuccinia</taxon>
    </lineage>
</organism>
<dbReference type="AlphaFoldDB" id="A0A9Q3F037"/>
<gene>
    <name evidence="2" type="ORF">O181_072215</name>
</gene>
<sequence length="175" mass="20821">MNSYRTVRKLLGHPSTCKLLNGLHPLMEKKKMMLLTTEWRKNNPPPPKKVPESEIPTCKSSHKLRTRAKARHRPQNLTARVTESQRFSRMPWKFLEPSIGQGLLKEVTKLKEWAHFSGEEEYDHMEFIRGIEMIKEDFELPDRLVTAIFNTPFTRSAHRWYIKFREAHGHQSWTW</sequence>
<evidence type="ECO:0000313" key="2">
    <source>
        <dbReference type="EMBL" id="MBW0532500.1"/>
    </source>
</evidence>
<name>A0A9Q3F037_9BASI</name>
<dbReference type="EMBL" id="AVOT02037776">
    <property type="protein sequence ID" value="MBW0532500.1"/>
    <property type="molecule type" value="Genomic_DNA"/>
</dbReference>
<dbReference type="Proteomes" id="UP000765509">
    <property type="component" value="Unassembled WGS sequence"/>
</dbReference>
<reference evidence="2" key="1">
    <citation type="submission" date="2021-03" db="EMBL/GenBank/DDBJ databases">
        <title>Draft genome sequence of rust myrtle Austropuccinia psidii MF-1, a brazilian biotype.</title>
        <authorList>
            <person name="Quecine M.C."/>
            <person name="Pachon D.M.R."/>
            <person name="Bonatelli M.L."/>
            <person name="Correr F.H."/>
            <person name="Franceschini L.M."/>
            <person name="Leite T.F."/>
            <person name="Margarido G.R.A."/>
            <person name="Almeida C.A."/>
            <person name="Ferrarezi J.A."/>
            <person name="Labate C.A."/>
        </authorList>
    </citation>
    <scope>NUCLEOTIDE SEQUENCE</scope>
    <source>
        <strain evidence="2">MF-1</strain>
    </source>
</reference>
<keyword evidence="3" id="KW-1185">Reference proteome</keyword>
<feature type="region of interest" description="Disordered" evidence="1">
    <location>
        <begin position="41"/>
        <end position="65"/>
    </location>
</feature>
<comment type="caution">
    <text evidence="2">The sequence shown here is derived from an EMBL/GenBank/DDBJ whole genome shotgun (WGS) entry which is preliminary data.</text>
</comment>
<accession>A0A9Q3F037</accession>
<evidence type="ECO:0000256" key="1">
    <source>
        <dbReference type="SAM" id="MobiDB-lite"/>
    </source>
</evidence>
<evidence type="ECO:0000313" key="3">
    <source>
        <dbReference type="Proteomes" id="UP000765509"/>
    </source>
</evidence>